<evidence type="ECO:0000313" key="2">
    <source>
        <dbReference type="EMBL" id="TYO74485.1"/>
    </source>
</evidence>
<dbReference type="Proteomes" id="UP000323075">
    <property type="component" value="Unassembled WGS sequence"/>
</dbReference>
<reference evidence="2 3" key="1">
    <citation type="submission" date="2019-07" db="EMBL/GenBank/DDBJ databases">
        <title>Genomic Encyclopedia of Archaeal and Bacterial Type Strains, Phase II (KMG-II): from individual species to whole genera.</title>
        <authorList>
            <person name="Goeker M."/>
        </authorList>
    </citation>
    <scope>NUCLEOTIDE SEQUENCE [LARGE SCALE GENOMIC DNA]</scope>
    <source>
        <strain evidence="2 3">DSM 3754</strain>
    </source>
</reference>
<dbReference type="EMBL" id="VRYN01000014">
    <property type="protein sequence ID" value="TYO74485.1"/>
    <property type="molecule type" value="Genomic_DNA"/>
</dbReference>
<accession>A0A663A6T6</accession>
<dbReference type="Pfam" id="PF24283">
    <property type="entry name" value="DUF7471"/>
    <property type="match status" value="1"/>
</dbReference>
<name>A0A663A6T6_HALS9</name>
<evidence type="ECO:0000313" key="3">
    <source>
        <dbReference type="Proteomes" id="UP000323075"/>
    </source>
</evidence>
<keyword evidence="1" id="KW-0472">Membrane</keyword>
<keyword evidence="1" id="KW-0812">Transmembrane</keyword>
<gene>
    <name evidence="2" type="ORF">APQ99_02303</name>
</gene>
<proteinExistence type="predicted"/>
<comment type="caution">
    <text evidence="2">The sequence shown here is derived from an EMBL/GenBank/DDBJ whole genome shotgun (WGS) entry which is preliminary data.</text>
</comment>
<feature type="transmembrane region" description="Helical" evidence="1">
    <location>
        <begin position="20"/>
        <end position="45"/>
    </location>
</feature>
<organism evidence="2 3">
    <name type="scientific">Halobacterium salinarum (strain ATCC 33171 / DSM 3754 / JCM 8978 / NBRC 102687 / NCIMB 764 / 91-R6)</name>
    <dbReference type="NCBI Taxonomy" id="2597657"/>
    <lineage>
        <taxon>Archaea</taxon>
        <taxon>Methanobacteriati</taxon>
        <taxon>Methanobacteriota</taxon>
        <taxon>Stenosarchaea group</taxon>
        <taxon>Halobacteria</taxon>
        <taxon>Halobacteriales</taxon>
        <taxon>Halobacteriaceae</taxon>
        <taxon>Halobacterium</taxon>
    </lineage>
</organism>
<keyword evidence="1" id="KW-1133">Transmembrane helix</keyword>
<dbReference type="InterPro" id="IPR055894">
    <property type="entry name" value="DUF7471"/>
</dbReference>
<sequence length="112" mass="11811">MLCEVLMLQSVSNWLSGGEAAALLAVLGLATLGTAALFVMGLAGYRRRWSKVYLLVASALGLLLARSIMGFGTVLGLVPMPVHHLVEHGSDFLVATLILYALYSGDPPSPVE</sequence>
<evidence type="ECO:0000256" key="1">
    <source>
        <dbReference type="SAM" id="Phobius"/>
    </source>
</evidence>
<dbReference type="AlphaFoldDB" id="A0A663A6T6"/>
<protein>
    <submittedName>
        <fullName evidence="2">Uncharacterized protein</fullName>
    </submittedName>
</protein>
<feature type="transmembrane region" description="Helical" evidence="1">
    <location>
        <begin position="52"/>
        <end position="78"/>
    </location>
</feature>